<dbReference type="NCBIfam" id="TIGR03000">
    <property type="entry name" value="plancto_dom_1"/>
    <property type="match status" value="1"/>
</dbReference>
<reference evidence="3 4" key="1">
    <citation type="submission" date="2020-07" db="EMBL/GenBank/DDBJ databases">
        <title>Thermogemmata thermophila gen. nov., sp. nov., a novel moderate thermophilic planctomycete from a Kamchatka hot spring.</title>
        <authorList>
            <person name="Elcheninov A.G."/>
            <person name="Podosokorskaya O.A."/>
            <person name="Kovaleva O.L."/>
            <person name="Novikov A."/>
            <person name="Bonch-Osmolovskaya E.A."/>
            <person name="Toshchakov S.V."/>
            <person name="Kublanov I.V."/>
        </authorList>
    </citation>
    <scope>NUCLEOTIDE SEQUENCE [LARGE SCALE GENOMIC DNA]</scope>
    <source>
        <strain evidence="3 4">2918</strain>
    </source>
</reference>
<dbReference type="RefSeq" id="WP_194538975.1">
    <property type="nucleotide sequence ID" value="NZ_JACEFB010000011.1"/>
</dbReference>
<proteinExistence type="predicted"/>
<comment type="caution">
    <text evidence="3">The sequence shown here is derived from an EMBL/GenBank/DDBJ whole genome shotgun (WGS) entry which is preliminary data.</text>
</comment>
<organism evidence="3 4">
    <name type="scientific">Thermogemmata fonticola</name>
    <dbReference type="NCBI Taxonomy" id="2755323"/>
    <lineage>
        <taxon>Bacteria</taxon>
        <taxon>Pseudomonadati</taxon>
        <taxon>Planctomycetota</taxon>
        <taxon>Planctomycetia</taxon>
        <taxon>Gemmatales</taxon>
        <taxon>Gemmataceae</taxon>
        <taxon>Thermogemmata</taxon>
    </lineage>
</organism>
<gene>
    <name evidence="3" type="ORF">H0921_13375</name>
</gene>
<dbReference type="Proteomes" id="UP000542342">
    <property type="component" value="Unassembled WGS sequence"/>
</dbReference>
<feature type="region of interest" description="Disordered" evidence="1">
    <location>
        <begin position="165"/>
        <end position="197"/>
    </location>
</feature>
<evidence type="ECO:0000313" key="4">
    <source>
        <dbReference type="Proteomes" id="UP000542342"/>
    </source>
</evidence>
<name>A0A7V9ACH2_9BACT</name>
<feature type="chain" id="PRO_5031549261" evidence="2">
    <location>
        <begin position="20"/>
        <end position="292"/>
    </location>
</feature>
<feature type="signal peptide" evidence="2">
    <location>
        <begin position="1"/>
        <end position="19"/>
    </location>
</feature>
<evidence type="ECO:0000256" key="2">
    <source>
        <dbReference type="SAM" id="SignalP"/>
    </source>
</evidence>
<feature type="compositionally biased region" description="Pro residues" evidence="1">
    <location>
        <begin position="167"/>
        <end position="178"/>
    </location>
</feature>
<evidence type="ECO:0000313" key="3">
    <source>
        <dbReference type="EMBL" id="MBA2227148.1"/>
    </source>
</evidence>
<keyword evidence="4" id="KW-1185">Reference proteome</keyword>
<keyword evidence="2" id="KW-0732">Signal</keyword>
<evidence type="ECO:0000256" key="1">
    <source>
        <dbReference type="SAM" id="MobiDB-lite"/>
    </source>
</evidence>
<feature type="compositionally biased region" description="Basic and acidic residues" evidence="1">
    <location>
        <begin position="179"/>
        <end position="197"/>
    </location>
</feature>
<accession>A0A7V9ACH2</accession>
<dbReference type="InterPro" id="IPR017460">
    <property type="entry name" value="CHP03000_planctomycetes"/>
</dbReference>
<dbReference type="EMBL" id="JACEFB010000011">
    <property type="protein sequence ID" value="MBA2227148.1"/>
    <property type="molecule type" value="Genomic_DNA"/>
</dbReference>
<sequence length="292" mass="30150">MYGVVLLAALTPAADPAPAAEAAPVVVSGCAGCAGCTGVVLYGCAGCTGCYGCTGCHGGLLGWLHAKKAWKYAHRAYAVVDGGWGCSCLGACYGSAACYGGYGAWLSTPWACHGGCYGGYYGIGSAFGPSVIMVPTVWGHRTSGGWGYAPPGIYGAPYAIYGQPTLPQAPPPGTPDQPKPIEPKPGDKEKKDGTKEEGKKIGAHLKFVLPAEAKLYVDGRLTTQEGTERAFTTPPLQPGQLYYYDVTAELTVAGQTVRETKRVLVQSGADITETFGKLFAAIEGRAVPVAGK</sequence>
<protein>
    <submittedName>
        <fullName evidence="3">TIGR03000 domain-containing protein</fullName>
    </submittedName>
</protein>
<dbReference type="AlphaFoldDB" id="A0A7V9ACH2"/>